<accession>A0ABU4IE29</accession>
<dbReference type="RefSeq" id="WP_102942288.1">
    <property type="nucleotide sequence ID" value="NZ_AP024893.1"/>
</dbReference>
<comment type="caution">
    <text evidence="1">The sequence shown here is derived from an EMBL/GenBank/DDBJ whole genome shotgun (WGS) entry which is preliminary data.</text>
</comment>
<evidence type="ECO:0008006" key="3">
    <source>
        <dbReference type="Google" id="ProtNLM"/>
    </source>
</evidence>
<gene>
    <name evidence="1" type="ORF">SBW85_03480</name>
</gene>
<proteinExistence type="predicted"/>
<name>A0ABU4IE29_9VIBR</name>
<reference evidence="1 2" key="1">
    <citation type="submission" date="2023-11" db="EMBL/GenBank/DDBJ databases">
        <title>Plant-associative lifestyle of Vibrio porteresiae and its evolutionary dynamics.</title>
        <authorList>
            <person name="Rameshkumar N."/>
            <person name="Kirti K."/>
        </authorList>
    </citation>
    <scope>NUCLEOTIDE SEQUENCE [LARGE SCALE GENOMIC DNA]</scope>
    <source>
        <strain evidence="1 2">MSSRF60</strain>
    </source>
</reference>
<evidence type="ECO:0000313" key="1">
    <source>
        <dbReference type="EMBL" id="MDW6016828.1"/>
    </source>
</evidence>
<dbReference type="Proteomes" id="UP001272325">
    <property type="component" value="Unassembled WGS sequence"/>
</dbReference>
<dbReference type="EMBL" id="JAWRCN010000001">
    <property type="protein sequence ID" value="MDW6016828.1"/>
    <property type="molecule type" value="Genomic_DNA"/>
</dbReference>
<evidence type="ECO:0000313" key="2">
    <source>
        <dbReference type="Proteomes" id="UP001272325"/>
    </source>
</evidence>
<protein>
    <recommendedName>
        <fullName evidence="3">ABC transporter substrate-binding protein</fullName>
    </recommendedName>
</protein>
<organism evidence="1 2">
    <name type="scientific">Vibrio plantisponsor</name>
    <dbReference type="NCBI Taxonomy" id="664643"/>
    <lineage>
        <taxon>Bacteria</taxon>
        <taxon>Pseudomonadati</taxon>
        <taxon>Pseudomonadota</taxon>
        <taxon>Gammaproteobacteria</taxon>
        <taxon>Vibrionales</taxon>
        <taxon>Vibrionaceae</taxon>
        <taxon>Vibrio</taxon>
    </lineage>
</organism>
<sequence>MIKYWNGNKSLIRQKHELFITEKIIENAFPGNELIENKSNYSTKSSEGQIFKFGFDITTTISGNTKFTPNSFLEIPISLCGDYLGFRNLLINENDSSAFHFIEEKKLQQLRAGLPSCWLDKEIFKFNGYNVKECESIEHCVTLLKTREIDYIPLGKFEISELISENELKINNFHIVESTAIYYDLPVVYYINPKRYDIYTTFKKECENLKNNDELCKYKHMFYTNVKCNEKIISLVNPFLPYHPDAFALRRK</sequence>
<keyword evidence="2" id="KW-1185">Reference proteome</keyword>